<protein>
    <submittedName>
        <fullName evidence="2">Uncharacterized protein</fullName>
    </submittedName>
</protein>
<proteinExistence type="predicted"/>
<gene>
    <name evidence="2" type="ORF">DFJ69_6790</name>
</gene>
<dbReference type="Proteomes" id="UP000256661">
    <property type="component" value="Unassembled WGS sequence"/>
</dbReference>
<organism evidence="2 3">
    <name type="scientific">Thermomonospora umbrina</name>
    <dbReference type="NCBI Taxonomy" id="111806"/>
    <lineage>
        <taxon>Bacteria</taxon>
        <taxon>Bacillati</taxon>
        <taxon>Actinomycetota</taxon>
        <taxon>Actinomycetes</taxon>
        <taxon>Streptosporangiales</taxon>
        <taxon>Thermomonosporaceae</taxon>
        <taxon>Thermomonospora</taxon>
    </lineage>
</organism>
<keyword evidence="3" id="KW-1185">Reference proteome</keyword>
<feature type="compositionally biased region" description="Low complexity" evidence="1">
    <location>
        <begin position="1"/>
        <end position="10"/>
    </location>
</feature>
<dbReference type="RefSeq" id="WP_116026255.1">
    <property type="nucleotide sequence ID" value="NZ_QTTT01000001.1"/>
</dbReference>
<dbReference type="EMBL" id="QTTT01000001">
    <property type="protein sequence ID" value="REF01190.1"/>
    <property type="molecule type" value="Genomic_DNA"/>
</dbReference>
<feature type="region of interest" description="Disordered" evidence="1">
    <location>
        <begin position="137"/>
        <end position="157"/>
    </location>
</feature>
<dbReference type="OrthoDB" id="5198721at2"/>
<feature type="compositionally biased region" description="Pro residues" evidence="1">
    <location>
        <begin position="141"/>
        <end position="157"/>
    </location>
</feature>
<reference evidence="2 3" key="1">
    <citation type="submission" date="2018-08" db="EMBL/GenBank/DDBJ databases">
        <title>Sequencing the genomes of 1000 actinobacteria strains.</title>
        <authorList>
            <person name="Klenk H.-P."/>
        </authorList>
    </citation>
    <scope>NUCLEOTIDE SEQUENCE [LARGE SCALE GENOMIC DNA]</scope>
    <source>
        <strain evidence="2 3">DSM 43927</strain>
    </source>
</reference>
<feature type="compositionally biased region" description="Polar residues" evidence="1">
    <location>
        <begin position="25"/>
        <end position="36"/>
    </location>
</feature>
<evidence type="ECO:0000313" key="2">
    <source>
        <dbReference type="EMBL" id="REF01190.1"/>
    </source>
</evidence>
<name>A0A3D9SZ17_9ACTN</name>
<feature type="region of interest" description="Disordered" evidence="1">
    <location>
        <begin position="1"/>
        <end position="79"/>
    </location>
</feature>
<sequence length="157" mass="15831">MSDGPMADPAGPVPPAGAPDPMITGSGTVTPDTSPATGAADVHGGFDRTASPASAVPAPRPQSAGEAPPAQIRPVTVPPEIVPMRDRFAVEPTGDERVDAVVGGLTRLVGLPVSGHVEVFEDVHRGLQEVLASVDEEVPAPRGPVPGMVPPRPGGRP</sequence>
<accession>A0A3D9SZ17</accession>
<dbReference type="AlphaFoldDB" id="A0A3D9SZ17"/>
<evidence type="ECO:0000256" key="1">
    <source>
        <dbReference type="SAM" id="MobiDB-lite"/>
    </source>
</evidence>
<evidence type="ECO:0000313" key="3">
    <source>
        <dbReference type="Proteomes" id="UP000256661"/>
    </source>
</evidence>
<comment type="caution">
    <text evidence="2">The sequence shown here is derived from an EMBL/GenBank/DDBJ whole genome shotgun (WGS) entry which is preliminary data.</text>
</comment>
<feature type="compositionally biased region" description="Low complexity" evidence="1">
    <location>
        <begin position="50"/>
        <end position="64"/>
    </location>
</feature>